<dbReference type="Proteomes" id="UP000078200">
    <property type="component" value="Unassembled WGS sequence"/>
</dbReference>
<dbReference type="AlphaFoldDB" id="A0A1A9V3C9"/>
<sequence>MTIVVTPSRCPKNVLADLCARRQFSVRLVLRASLEENFDTSLKACENLILASNSGRGLFPFVNVYKLISRIRNYRSLRFAHSRLSSPRLTLFLQPINSSFTALPNHSKIPNFNVHEPNTPNKTATTTITLDINKNDAICKSDDDGEERSAEKTATQTTACLIDLNAKSSSLTTLRQQLQPNYASKTASTFNKLTKTPEHQQKSLYVPASNGGKNYVTFPLNSSCASSSSPLVTGIPNKTMLQHHRPSLPIPKISLRDEEMAEVIRASMSDGIFVKTVFLSGQATDDGSLQAGDEIVEINEQSVQGMSLWYEANE</sequence>
<evidence type="ECO:0000313" key="2">
    <source>
        <dbReference type="EnsemblMetazoa" id="GAUT024380-PA"/>
    </source>
</evidence>
<evidence type="ECO:0000259" key="1">
    <source>
        <dbReference type="PROSITE" id="PS50106"/>
    </source>
</evidence>
<dbReference type="Gene3D" id="2.30.42.10">
    <property type="match status" value="1"/>
</dbReference>
<dbReference type="Pfam" id="PF00595">
    <property type="entry name" value="PDZ"/>
    <property type="match status" value="1"/>
</dbReference>
<dbReference type="InterPro" id="IPR001478">
    <property type="entry name" value="PDZ"/>
</dbReference>
<dbReference type="VEuPathDB" id="VectorBase:GAUT024380"/>
<reference evidence="2" key="1">
    <citation type="submission" date="2020-05" db="UniProtKB">
        <authorList>
            <consortium name="EnsemblMetazoa"/>
        </authorList>
    </citation>
    <scope>IDENTIFICATION</scope>
    <source>
        <strain evidence="2">TTRI</strain>
    </source>
</reference>
<proteinExistence type="predicted"/>
<protein>
    <submittedName>
        <fullName evidence="2">PDZ domain-containing protein</fullName>
    </submittedName>
</protein>
<name>A0A1A9V3C9_GLOAU</name>
<dbReference type="InterPro" id="IPR036034">
    <property type="entry name" value="PDZ_sf"/>
</dbReference>
<dbReference type="EnsemblMetazoa" id="GAUT024380-RA">
    <property type="protein sequence ID" value="GAUT024380-PA"/>
    <property type="gene ID" value="GAUT024380"/>
</dbReference>
<organism evidence="2 3">
    <name type="scientific">Glossina austeni</name>
    <name type="common">Savannah tsetse fly</name>
    <dbReference type="NCBI Taxonomy" id="7395"/>
    <lineage>
        <taxon>Eukaryota</taxon>
        <taxon>Metazoa</taxon>
        <taxon>Ecdysozoa</taxon>
        <taxon>Arthropoda</taxon>
        <taxon>Hexapoda</taxon>
        <taxon>Insecta</taxon>
        <taxon>Pterygota</taxon>
        <taxon>Neoptera</taxon>
        <taxon>Endopterygota</taxon>
        <taxon>Diptera</taxon>
        <taxon>Brachycera</taxon>
        <taxon>Muscomorpha</taxon>
        <taxon>Hippoboscoidea</taxon>
        <taxon>Glossinidae</taxon>
        <taxon>Glossina</taxon>
    </lineage>
</organism>
<keyword evidence="3" id="KW-1185">Reference proteome</keyword>
<dbReference type="SUPFAM" id="SSF50156">
    <property type="entry name" value="PDZ domain-like"/>
    <property type="match status" value="1"/>
</dbReference>
<accession>A0A1A9V3C9</accession>
<dbReference type="PROSITE" id="PS50106">
    <property type="entry name" value="PDZ"/>
    <property type="match status" value="1"/>
</dbReference>
<feature type="domain" description="PDZ" evidence="1">
    <location>
        <begin position="252"/>
        <end position="307"/>
    </location>
</feature>
<evidence type="ECO:0000313" key="3">
    <source>
        <dbReference type="Proteomes" id="UP000078200"/>
    </source>
</evidence>
<dbReference type="STRING" id="7395.A0A1A9V3C9"/>